<accession>A0ABN1Q2L7</accession>
<keyword evidence="3" id="KW-0804">Transcription</keyword>
<keyword evidence="2" id="KW-0238">DNA-binding</keyword>
<name>A0ABN1Q2L7_9ACTN</name>
<feature type="domain" description="HTH gntR-type" evidence="5">
    <location>
        <begin position="4"/>
        <end position="72"/>
    </location>
</feature>
<evidence type="ECO:0000313" key="6">
    <source>
        <dbReference type="EMBL" id="GAA0936063.1"/>
    </source>
</evidence>
<evidence type="ECO:0000256" key="4">
    <source>
        <dbReference type="SAM" id="Coils"/>
    </source>
</evidence>
<dbReference type="InterPro" id="IPR050679">
    <property type="entry name" value="Bact_HTH_transcr_reg"/>
</dbReference>
<sequence length="106" mass="11353">MSIPPGYLDIARELRAQIASEILKPGEAIPSTAELAQRWGVSASVVKSAVRELKSEGLLIGRQGKGVYVAPGAAEGAGESDQLSLVRELLERIEDLEERVRALEEG</sequence>
<feature type="coiled-coil region" evidence="4">
    <location>
        <begin position="79"/>
        <end position="106"/>
    </location>
</feature>
<dbReference type="PANTHER" id="PTHR44846">
    <property type="entry name" value="MANNOSYL-D-GLYCERATE TRANSPORT/METABOLISM SYSTEM REPRESSOR MNGR-RELATED"/>
    <property type="match status" value="1"/>
</dbReference>
<keyword evidence="4" id="KW-0175">Coiled coil</keyword>
<evidence type="ECO:0000256" key="2">
    <source>
        <dbReference type="ARBA" id="ARBA00023125"/>
    </source>
</evidence>
<evidence type="ECO:0000256" key="3">
    <source>
        <dbReference type="ARBA" id="ARBA00023163"/>
    </source>
</evidence>
<comment type="caution">
    <text evidence="6">The sequence shown here is derived from an EMBL/GenBank/DDBJ whole genome shotgun (WGS) entry which is preliminary data.</text>
</comment>
<dbReference type="Proteomes" id="UP001500665">
    <property type="component" value="Unassembled WGS sequence"/>
</dbReference>
<evidence type="ECO:0000256" key="1">
    <source>
        <dbReference type="ARBA" id="ARBA00023015"/>
    </source>
</evidence>
<evidence type="ECO:0000313" key="7">
    <source>
        <dbReference type="Proteomes" id="UP001500665"/>
    </source>
</evidence>
<dbReference type="EMBL" id="BAAAHH010000001">
    <property type="protein sequence ID" value="GAA0936063.1"/>
    <property type="molecule type" value="Genomic_DNA"/>
</dbReference>
<dbReference type="Pfam" id="PF00392">
    <property type="entry name" value="GntR"/>
    <property type="match status" value="1"/>
</dbReference>
<dbReference type="InterPro" id="IPR036390">
    <property type="entry name" value="WH_DNA-bd_sf"/>
</dbReference>
<dbReference type="PANTHER" id="PTHR44846:SF17">
    <property type="entry name" value="GNTR-FAMILY TRANSCRIPTIONAL REGULATOR"/>
    <property type="match status" value="1"/>
</dbReference>
<organism evidence="6 7">
    <name type="scientific">Actinocorallia libanotica</name>
    <dbReference type="NCBI Taxonomy" id="46162"/>
    <lineage>
        <taxon>Bacteria</taxon>
        <taxon>Bacillati</taxon>
        <taxon>Actinomycetota</taxon>
        <taxon>Actinomycetes</taxon>
        <taxon>Streptosporangiales</taxon>
        <taxon>Thermomonosporaceae</taxon>
        <taxon>Actinocorallia</taxon>
    </lineage>
</organism>
<dbReference type="PRINTS" id="PR00035">
    <property type="entry name" value="HTHGNTR"/>
</dbReference>
<evidence type="ECO:0000259" key="5">
    <source>
        <dbReference type="PROSITE" id="PS50949"/>
    </source>
</evidence>
<dbReference type="PROSITE" id="PS50949">
    <property type="entry name" value="HTH_GNTR"/>
    <property type="match status" value="1"/>
</dbReference>
<dbReference type="RefSeq" id="WP_344235539.1">
    <property type="nucleotide sequence ID" value="NZ_BAAAHH010000001.1"/>
</dbReference>
<keyword evidence="7" id="KW-1185">Reference proteome</keyword>
<dbReference type="InterPro" id="IPR036388">
    <property type="entry name" value="WH-like_DNA-bd_sf"/>
</dbReference>
<dbReference type="SMART" id="SM00345">
    <property type="entry name" value="HTH_GNTR"/>
    <property type="match status" value="1"/>
</dbReference>
<reference evidence="6 7" key="1">
    <citation type="journal article" date="2019" name="Int. J. Syst. Evol. Microbiol.">
        <title>The Global Catalogue of Microorganisms (GCM) 10K type strain sequencing project: providing services to taxonomists for standard genome sequencing and annotation.</title>
        <authorList>
            <consortium name="The Broad Institute Genomics Platform"/>
            <consortium name="The Broad Institute Genome Sequencing Center for Infectious Disease"/>
            <person name="Wu L."/>
            <person name="Ma J."/>
        </authorList>
    </citation>
    <scope>NUCLEOTIDE SEQUENCE [LARGE SCALE GENOMIC DNA]</scope>
    <source>
        <strain evidence="6 7">JCM 10696</strain>
    </source>
</reference>
<keyword evidence="1" id="KW-0805">Transcription regulation</keyword>
<protein>
    <recommendedName>
        <fullName evidence="5">HTH gntR-type domain-containing protein</fullName>
    </recommendedName>
</protein>
<dbReference type="InterPro" id="IPR000524">
    <property type="entry name" value="Tscrpt_reg_HTH_GntR"/>
</dbReference>
<proteinExistence type="predicted"/>
<dbReference type="SUPFAM" id="SSF46785">
    <property type="entry name" value="Winged helix' DNA-binding domain"/>
    <property type="match status" value="1"/>
</dbReference>
<dbReference type="CDD" id="cd07377">
    <property type="entry name" value="WHTH_GntR"/>
    <property type="match status" value="1"/>
</dbReference>
<gene>
    <name evidence="6" type="ORF">GCM10009550_01560</name>
</gene>
<dbReference type="Gene3D" id="1.10.10.10">
    <property type="entry name" value="Winged helix-like DNA-binding domain superfamily/Winged helix DNA-binding domain"/>
    <property type="match status" value="1"/>
</dbReference>